<keyword evidence="2" id="KW-0067">ATP-binding</keyword>
<dbReference type="PANTHER" id="PTHR16305">
    <property type="entry name" value="TESTICULAR SOLUBLE ADENYLYL CYCLASE"/>
    <property type="match status" value="1"/>
</dbReference>
<dbReference type="EMBL" id="FZNR01000029">
    <property type="protein sequence ID" value="SNS93800.1"/>
    <property type="molecule type" value="Genomic_DNA"/>
</dbReference>
<evidence type="ECO:0000259" key="3">
    <source>
        <dbReference type="PROSITE" id="PS50043"/>
    </source>
</evidence>
<dbReference type="GO" id="GO:0005524">
    <property type="term" value="F:ATP binding"/>
    <property type="evidence" value="ECO:0007669"/>
    <property type="project" value="UniProtKB-KW"/>
</dbReference>
<dbReference type="CDD" id="cd06170">
    <property type="entry name" value="LuxR_C_like"/>
    <property type="match status" value="1"/>
</dbReference>
<dbReference type="PANTHER" id="PTHR16305:SF35">
    <property type="entry name" value="TRANSCRIPTIONAL ACTIVATOR DOMAIN"/>
    <property type="match status" value="1"/>
</dbReference>
<keyword evidence="1" id="KW-0547">Nucleotide-binding</keyword>
<dbReference type="InterPro" id="IPR016032">
    <property type="entry name" value="Sig_transdc_resp-reg_C-effctor"/>
</dbReference>
<dbReference type="Gene3D" id="3.40.50.300">
    <property type="entry name" value="P-loop containing nucleotide triphosphate hydrolases"/>
    <property type="match status" value="1"/>
</dbReference>
<feature type="domain" description="HTH luxR-type" evidence="3">
    <location>
        <begin position="848"/>
        <end position="913"/>
    </location>
</feature>
<dbReference type="Pfam" id="PF00196">
    <property type="entry name" value="GerE"/>
    <property type="match status" value="1"/>
</dbReference>
<dbReference type="OrthoDB" id="3178131at2"/>
<dbReference type="PROSITE" id="PS00622">
    <property type="entry name" value="HTH_LUXR_1"/>
    <property type="match status" value="1"/>
</dbReference>
<dbReference type="InterPro" id="IPR000792">
    <property type="entry name" value="Tscrpt_reg_LuxR_C"/>
</dbReference>
<dbReference type="PRINTS" id="PR00038">
    <property type="entry name" value="HTHLUXR"/>
</dbReference>
<dbReference type="InterPro" id="IPR011990">
    <property type="entry name" value="TPR-like_helical_dom_sf"/>
</dbReference>
<evidence type="ECO:0000256" key="1">
    <source>
        <dbReference type="ARBA" id="ARBA00022741"/>
    </source>
</evidence>
<evidence type="ECO:0000313" key="5">
    <source>
        <dbReference type="Proteomes" id="UP000198415"/>
    </source>
</evidence>
<accession>A0A239IJH7</accession>
<dbReference type="Pfam" id="PF13191">
    <property type="entry name" value="AAA_16"/>
    <property type="match status" value="1"/>
</dbReference>
<dbReference type="SMART" id="SM00421">
    <property type="entry name" value="HTH_LUXR"/>
    <property type="match status" value="1"/>
</dbReference>
<organism evidence="4 5">
    <name type="scientific">Actinoplanes regularis</name>
    <dbReference type="NCBI Taxonomy" id="52697"/>
    <lineage>
        <taxon>Bacteria</taxon>
        <taxon>Bacillati</taxon>
        <taxon>Actinomycetota</taxon>
        <taxon>Actinomycetes</taxon>
        <taxon>Micromonosporales</taxon>
        <taxon>Micromonosporaceae</taxon>
        <taxon>Actinoplanes</taxon>
    </lineage>
</organism>
<dbReference type="Gene3D" id="1.25.40.10">
    <property type="entry name" value="Tetratricopeptide repeat domain"/>
    <property type="match status" value="1"/>
</dbReference>
<dbReference type="GO" id="GO:0003677">
    <property type="term" value="F:DNA binding"/>
    <property type="evidence" value="ECO:0007669"/>
    <property type="project" value="InterPro"/>
</dbReference>
<dbReference type="InterPro" id="IPR036388">
    <property type="entry name" value="WH-like_DNA-bd_sf"/>
</dbReference>
<evidence type="ECO:0000256" key="2">
    <source>
        <dbReference type="ARBA" id="ARBA00022840"/>
    </source>
</evidence>
<dbReference type="InterPro" id="IPR027417">
    <property type="entry name" value="P-loop_NTPase"/>
</dbReference>
<dbReference type="GO" id="GO:0006355">
    <property type="term" value="P:regulation of DNA-templated transcription"/>
    <property type="evidence" value="ECO:0007669"/>
    <property type="project" value="InterPro"/>
</dbReference>
<dbReference type="AlphaFoldDB" id="A0A239IJH7"/>
<dbReference type="GO" id="GO:0004016">
    <property type="term" value="F:adenylate cyclase activity"/>
    <property type="evidence" value="ECO:0007669"/>
    <property type="project" value="TreeGrafter"/>
</dbReference>
<protein>
    <submittedName>
        <fullName evidence="4">ATP-, maltotriose- and DNA-dependent transcriptional regulator MalT</fullName>
    </submittedName>
</protein>
<dbReference type="SUPFAM" id="SSF52540">
    <property type="entry name" value="P-loop containing nucleoside triphosphate hydrolases"/>
    <property type="match status" value="1"/>
</dbReference>
<sequence>MFAPTTLTDRDEHQGRLRTLLGDAVAGSGHTVLITGPVASGKTALISTLAEPAGEAGALLLETSCPASAERLGFGLLHRLLHSTTTASDVLAESRLLLEIAVTAAAEERPALVAELAAALARVAAERPLVLTVDDMHHADEPSAQVLLDLGRRIRRARVLLVLTERAGPARDRGGLHAQLSHEPHFRRLRLDLLSPEATAGLLTEHVTAEVAVRLAAETHASTGGNPLLVRAVIADTTDQPVTGEPTLIRAESYRRAVLTCLHRHGPATVAVARGLAVLGSSAGDALVGELLDRHPREVLDQVAELRQAGLVDGWRFRDEAAQAAVLEAVPPGDLITLHRRAAELLRATAAAPLELARHVLGGDVEPAAWMGPAMRQAAGHALAEGRPELARRCLEAALRVTPDKKTRAGVRMRLIRLLWRTAPAAAAERLDELADDARENRLGGPEVVQTIAYLAWAGRLERAAGLVCELAEAGTVTADALASAARWLGVFCPPMRPRLDPLGLSPTGPLTADGTAGAPDDPYLHAAHAVTTALATGSSAEAVLVLQRYHLNDSTAQPVLLAVQALLFAGQFDLATAWANRLIDEAARRQAPAWQAMFIAAKAEIMLRRGELTQALPLARAALTLLPVPSWGTALAFPAATLIEVCTAAGLPDEALGVLALPAPQAMTQTLGGVRHLRARGLWRLATGRSHAALGDFMACGEFQERWGLDSPALAPWRLDAGEAWLALGDTERAASLANRQLRRLRPGADALRAAALGVLGSTGDPHSRLQALGEAVEILERGGDRVRLALVLGELGRAYRELGNFPRGRTLTGKAWYVAKACGALPLTETLMPQYTDAETPAVLEQPEGGETLTEAEMRVAVLAAHGHTNREISAKLFITISTVEQHMTRIYRKLNVKRRRDLPLSLAGPESTRLHADSAG</sequence>
<dbReference type="RefSeq" id="WP_089298595.1">
    <property type="nucleotide sequence ID" value="NZ_BOMU01000112.1"/>
</dbReference>
<name>A0A239IJH7_9ACTN</name>
<keyword evidence="5" id="KW-1185">Reference proteome</keyword>
<dbReference type="SUPFAM" id="SSF46894">
    <property type="entry name" value="C-terminal effector domain of the bipartite response regulators"/>
    <property type="match status" value="1"/>
</dbReference>
<proteinExistence type="predicted"/>
<reference evidence="4 5" key="1">
    <citation type="submission" date="2017-06" db="EMBL/GenBank/DDBJ databases">
        <authorList>
            <person name="Kim H.J."/>
            <person name="Triplett B.A."/>
        </authorList>
    </citation>
    <scope>NUCLEOTIDE SEQUENCE [LARGE SCALE GENOMIC DNA]</scope>
    <source>
        <strain evidence="4 5">DSM 43151</strain>
    </source>
</reference>
<dbReference type="Proteomes" id="UP000198415">
    <property type="component" value="Unassembled WGS sequence"/>
</dbReference>
<gene>
    <name evidence="4" type="ORF">SAMN06264365_12954</name>
</gene>
<dbReference type="PROSITE" id="PS50043">
    <property type="entry name" value="HTH_LUXR_2"/>
    <property type="match status" value="1"/>
</dbReference>
<dbReference type="Gene3D" id="1.10.10.10">
    <property type="entry name" value="Winged helix-like DNA-binding domain superfamily/Winged helix DNA-binding domain"/>
    <property type="match status" value="1"/>
</dbReference>
<dbReference type="GO" id="GO:0005737">
    <property type="term" value="C:cytoplasm"/>
    <property type="evidence" value="ECO:0007669"/>
    <property type="project" value="TreeGrafter"/>
</dbReference>
<evidence type="ECO:0000313" key="4">
    <source>
        <dbReference type="EMBL" id="SNS93800.1"/>
    </source>
</evidence>
<dbReference type="InterPro" id="IPR041664">
    <property type="entry name" value="AAA_16"/>
</dbReference>